<protein>
    <submittedName>
        <fullName evidence="4">VWFA-related domain-containing protein</fullName>
    </submittedName>
</protein>
<feature type="region of interest" description="Disordered" evidence="1">
    <location>
        <begin position="154"/>
        <end position="185"/>
    </location>
</feature>
<dbReference type="OrthoDB" id="115020at2"/>
<dbReference type="SMART" id="SM00327">
    <property type="entry name" value="VWA"/>
    <property type="match status" value="1"/>
</dbReference>
<evidence type="ECO:0000256" key="2">
    <source>
        <dbReference type="SAM" id="SignalP"/>
    </source>
</evidence>
<organism evidence="4 5">
    <name type="scientific">Terriglobus saanensis (strain ATCC BAA-1853 / DSM 23119 / SP1PR4)</name>
    <dbReference type="NCBI Taxonomy" id="401053"/>
    <lineage>
        <taxon>Bacteria</taxon>
        <taxon>Pseudomonadati</taxon>
        <taxon>Acidobacteriota</taxon>
        <taxon>Terriglobia</taxon>
        <taxon>Terriglobales</taxon>
        <taxon>Acidobacteriaceae</taxon>
        <taxon>Terriglobus</taxon>
    </lineage>
</organism>
<keyword evidence="5" id="KW-1185">Reference proteome</keyword>
<evidence type="ECO:0000313" key="5">
    <source>
        <dbReference type="Proteomes" id="UP000006844"/>
    </source>
</evidence>
<dbReference type="SUPFAM" id="SSF53300">
    <property type="entry name" value="vWA-like"/>
    <property type="match status" value="1"/>
</dbReference>
<feature type="compositionally biased region" description="Gly residues" evidence="1">
    <location>
        <begin position="261"/>
        <end position="283"/>
    </location>
</feature>
<dbReference type="Pfam" id="PF13519">
    <property type="entry name" value="VWA_2"/>
    <property type="match status" value="1"/>
</dbReference>
<name>E8V1K9_TERSS</name>
<evidence type="ECO:0000259" key="3">
    <source>
        <dbReference type="PROSITE" id="PS50234"/>
    </source>
</evidence>
<dbReference type="CDD" id="cd00198">
    <property type="entry name" value="vWFA"/>
    <property type="match status" value="1"/>
</dbReference>
<evidence type="ECO:0000313" key="4">
    <source>
        <dbReference type="EMBL" id="ADV81204.1"/>
    </source>
</evidence>
<feature type="signal peptide" evidence="2">
    <location>
        <begin position="1"/>
        <end position="20"/>
    </location>
</feature>
<dbReference type="Gene3D" id="3.40.50.410">
    <property type="entry name" value="von Willebrand factor, type A domain"/>
    <property type="match status" value="1"/>
</dbReference>
<dbReference type="STRING" id="401053.AciPR4_0369"/>
<dbReference type="NCBIfam" id="TIGR03436">
    <property type="entry name" value="acidobact_VWFA"/>
    <property type="match status" value="1"/>
</dbReference>
<accession>E8V1K9</accession>
<reference evidence="4 5" key="1">
    <citation type="journal article" date="2012" name="Stand. Genomic Sci.">
        <title>Complete genome sequence of Terriglobus saanensis type strain SP1PR4(T), an Acidobacteria from tundra soil.</title>
        <authorList>
            <person name="Rawat S.R."/>
            <person name="Mannisto M.K."/>
            <person name="Starovoytov V."/>
            <person name="Goodwin L."/>
            <person name="Nolan M."/>
            <person name="Hauser L."/>
            <person name="Land M."/>
            <person name="Davenport K.W."/>
            <person name="Woyke T."/>
            <person name="Haggblom M.M."/>
        </authorList>
    </citation>
    <scope>NUCLEOTIDE SEQUENCE</scope>
    <source>
        <strain evidence="5">ATCC BAA-1853 / DSM 23119 / SP1PR4</strain>
    </source>
</reference>
<feature type="chain" id="PRO_5003232947" evidence="2">
    <location>
        <begin position="21"/>
        <end position="373"/>
    </location>
</feature>
<dbReference type="KEGG" id="tsa:AciPR4_0369"/>
<dbReference type="InterPro" id="IPR017802">
    <property type="entry name" value="VWFA-rel_acidobac-type"/>
</dbReference>
<gene>
    <name evidence="4" type="ordered locus">AciPR4_0369</name>
</gene>
<dbReference type="EMBL" id="CP002467">
    <property type="protein sequence ID" value="ADV81204.1"/>
    <property type="molecule type" value="Genomic_DNA"/>
</dbReference>
<feature type="compositionally biased region" description="Polar residues" evidence="1">
    <location>
        <begin position="161"/>
        <end position="171"/>
    </location>
</feature>
<proteinExistence type="predicted"/>
<dbReference type="HOGENOM" id="CLU_049429_0_1_0"/>
<feature type="region of interest" description="Disordered" evidence="1">
    <location>
        <begin position="251"/>
        <end position="289"/>
    </location>
</feature>
<dbReference type="PROSITE" id="PS50234">
    <property type="entry name" value="VWFA"/>
    <property type="match status" value="1"/>
</dbReference>
<dbReference type="RefSeq" id="WP_013566937.1">
    <property type="nucleotide sequence ID" value="NC_014963.1"/>
</dbReference>
<keyword evidence="2" id="KW-0732">Signal</keyword>
<dbReference type="InterPro" id="IPR002035">
    <property type="entry name" value="VWF_A"/>
</dbReference>
<dbReference type="InterPro" id="IPR036465">
    <property type="entry name" value="vWFA_dom_sf"/>
</dbReference>
<dbReference type="Proteomes" id="UP000006844">
    <property type="component" value="Chromosome"/>
</dbReference>
<evidence type="ECO:0000256" key="1">
    <source>
        <dbReference type="SAM" id="MobiDB-lite"/>
    </source>
</evidence>
<feature type="domain" description="VWFA" evidence="3">
    <location>
        <begin position="87"/>
        <end position="322"/>
    </location>
</feature>
<dbReference type="AlphaFoldDB" id="E8V1K9"/>
<sequence length="373" mass="40214">MYSLRSLVAAGLLSASFAFAQVAPPAEKAPVAPTLNVSARLVTVPVTVRDKKGQLVATLKQEDFTIAEDGKPQVIRYFDRDNNLQLTLGLLVDVSGSQRQVLDEEREASSSFLDNMLVADRDKAFLIQFGHTVELLTDVTGSIPKLQSGLKQVDTQAARPQFSNNQDPNDNSGGSSQRGRRGGGGGAGTALYDAIFLASDEVIHKQPFRKALILLTDGEDNGSKESLSSAIEAAQRADTAVYSIYFKGEEHNDTSSRRPSFGGGGFPGGGGRHGGGGGQGGGQPQRTHVDGKKILQRISDETGGRFFEVSKKEPLAEIYKKIAQELRSQYRIGFTPTNQEEGYHKLLVDTPKDHKLVLQTREGYYTGSASSPK</sequence>
<dbReference type="eggNOG" id="COG2304">
    <property type="taxonomic scope" value="Bacteria"/>
</dbReference>